<dbReference type="GO" id="GO:0005737">
    <property type="term" value="C:cytoplasm"/>
    <property type="evidence" value="ECO:0007669"/>
    <property type="project" value="TreeGrafter"/>
</dbReference>
<dbReference type="PROSITE" id="PS51296">
    <property type="entry name" value="RIESKE"/>
    <property type="match status" value="1"/>
</dbReference>
<dbReference type="Gene3D" id="3.50.50.60">
    <property type="entry name" value="FAD/NAD(P)-binding domain"/>
    <property type="match status" value="1"/>
</dbReference>
<accession>D9R6L6</accession>
<dbReference type="PRINTS" id="PR00162">
    <property type="entry name" value="RIESKE"/>
</dbReference>
<evidence type="ECO:0000256" key="3">
    <source>
        <dbReference type="ARBA" id="ARBA00023004"/>
    </source>
</evidence>
<keyword evidence="1" id="KW-0001">2Fe-2S</keyword>
<sequence>MVRIFWYFNIKNEVKKMKSVWTESSVIPGRNPLPGNKRTEVVVIGAGLAGILTAFYLQRHGLHVVVVEANRIGSGQTGYTTAKITSQHNLIYDKLVRTVGEETARLYGKANQMAVEEYGKLIKRYSIHCHYEPMDAYLYSVQESEVLLREAECAARLGLPASFVRQTGLPFPVHGAVRFTGQAQFHPLEFLRDISAELTIFERTKVIKVQGHDVVTDKGVIKAEKVVFASHYPFVNMPGFYFAKMYQEKSYVMEFEPVESLHGMYLGIDERAYSFRNVGDKLLLGYGSHRTGKAPKDSPFSTIKRAGGHLFPEAREIRRWTAQDCMTLDSIPYIGPFSSLRPDWYVATGFGKWGMSSSMAAAKILSAQITGRKTPYDGVFSPQRHHLKAAAGTLASHGLESVKGLSAGTIPGAVNCPHMGCRLVWNRYDKRWECPCHGSSFEINGKISAGPAQQSIPFID</sequence>
<dbReference type="InterPro" id="IPR006076">
    <property type="entry name" value="FAD-dep_OxRdtase"/>
</dbReference>
<keyword evidence="4" id="KW-0411">Iron-sulfur</keyword>
<reference evidence="7" key="1">
    <citation type="submission" date="2010-07" db="EMBL/GenBank/DDBJ databases">
        <title>Complete sequence of Clostridium saccharolyticum WM1.</title>
        <authorList>
            <consortium name="US DOE Joint Genome Institute"/>
            <person name="Lucas S."/>
            <person name="Copeland A."/>
            <person name="Lapidus A."/>
            <person name="Cheng J.-F."/>
            <person name="Bruce D."/>
            <person name="Goodwin L."/>
            <person name="Pitluck S."/>
            <person name="Chertkov O."/>
            <person name="Detter J.C."/>
            <person name="Han C."/>
            <person name="Tapia R."/>
            <person name="Land M."/>
            <person name="Hauser L."/>
            <person name="Chang Y.-J."/>
            <person name="Jeffries C."/>
            <person name="Kyrpides N."/>
            <person name="Ivanova N."/>
            <person name="Mikhailova N."/>
            <person name="Mouttaki H."/>
            <person name="Lin L."/>
            <person name="Zhou J."/>
            <person name="Hemme C.L."/>
            <person name="Woyke T."/>
        </authorList>
    </citation>
    <scope>NUCLEOTIDE SEQUENCE [LARGE SCALE GENOMIC DNA]</scope>
    <source>
        <strain evidence="7">WM1</strain>
    </source>
</reference>
<evidence type="ECO:0000256" key="1">
    <source>
        <dbReference type="ARBA" id="ARBA00022714"/>
    </source>
</evidence>
<dbReference type="InterPro" id="IPR036188">
    <property type="entry name" value="FAD/NAD-bd_sf"/>
</dbReference>
<dbReference type="InterPro" id="IPR005805">
    <property type="entry name" value="Rieske_Fe-S_prot_C"/>
</dbReference>
<feature type="domain" description="Rieske" evidence="6">
    <location>
        <begin position="416"/>
        <end position="460"/>
    </location>
</feature>
<protein>
    <submittedName>
        <fullName evidence="7">FAD dependent oxidoreductase</fullName>
    </submittedName>
</protein>
<dbReference type="eggNOG" id="COG0665">
    <property type="taxonomic scope" value="Bacteria"/>
</dbReference>
<dbReference type="KEGG" id="csh:Closa_2888"/>
<dbReference type="PANTHER" id="PTHR13847">
    <property type="entry name" value="SARCOSINE DEHYDROGENASE-RELATED"/>
    <property type="match status" value="1"/>
</dbReference>
<evidence type="ECO:0000313" key="7">
    <source>
        <dbReference type="EMBL" id="ADL05426.1"/>
    </source>
</evidence>
<dbReference type="InterPro" id="IPR036922">
    <property type="entry name" value="Rieske_2Fe-2S_sf"/>
</dbReference>
<dbReference type="PANTHER" id="PTHR13847:SF274">
    <property type="entry name" value="RIESKE 2FE-2S IRON-SULFUR PROTEIN YHFW-RELATED"/>
    <property type="match status" value="1"/>
</dbReference>
<dbReference type="GO" id="GO:0046872">
    <property type="term" value="F:metal ion binding"/>
    <property type="evidence" value="ECO:0007669"/>
    <property type="project" value="UniProtKB-KW"/>
</dbReference>
<dbReference type="Pfam" id="PF00355">
    <property type="entry name" value="Rieske"/>
    <property type="match status" value="1"/>
</dbReference>
<dbReference type="eggNOG" id="COG0723">
    <property type="taxonomic scope" value="Bacteria"/>
</dbReference>
<keyword evidence="5" id="KW-1015">Disulfide bond</keyword>
<gene>
    <name evidence="7" type="ordered locus">Closa_2888</name>
</gene>
<dbReference type="EMBL" id="CP002109">
    <property type="protein sequence ID" value="ADL05426.1"/>
    <property type="molecule type" value="Genomic_DNA"/>
</dbReference>
<dbReference type="SUPFAM" id="SSF50022">
    <property type="entry name" value="ISP domain"/>
    <property type="match status" value="1"/>
</dbReference>
<dbReference type="Gene3D" id="3.30.9.10">
    <property type="entry name" value="D-Amino Acid Oxidase, subunit A, domain 2"/>
    <property type="match status" value="1"/>
</dbReference>
<evidence type="ECO:0000256" key="5">
    <source>
        <dbReference type="ARBA" id="ARBA00023157"/>
    </source>
</evidence>
<evidence type="ECO:0000313" key="8">
    <source>
        <dbReference type="Proteomes" id="UP000001662"/>
    </source>
</evidence>
<evidence type="ECO:0000259" key="6">
    <source>
        <dbReference type="PROSITE" id="PS51296"/>
    </source>
</evidence>
<dbReference type="GO" id="GO:0016020">
    <property type="term" value="C:membrane"/>
    <property type="evidence" value="ECO:0007669"/>
    <property type="project" value="InterPro"/>
</dbReference>
<dbReference type="Gene3D" id="2.102.10.10">
    <property type="entry name" value="Rieske [2Fe-2S] iron-sulphur domain"/>
    <property type="match status" value="1"/>
</dbReference>
<proteinExistence type="predicted"/>
<keyword evidence="2" id="KW-0479">Metal-binding</keyword>
<keyword evidence="3" id="KW-0408">Iron</keyword>
<dbReference type="GO" id="GO:0051537">
    <property type="term" value="F:2 iron, 2 sulfur cluster binding"/>
    <property type="evidence" value="ECO:0007669"/>
    <property type="project" value="UniProtKB-KW"/>
</dbReference>
<dbReference type="STRING" id="610130.Closa_2888"/>
<dbReference type="GO" id="GO:0004497">
    <property type="term" value="F:monooxygenase activity"/>
    <property type="evidence" value="ECO:0007669"/>
    <property type="project" value="UniProtKB-ARBA"/>
</dbReference>
<keyword evidence="8" id="KW-1185">Reference proteome</keyword>
<dbReference type="HOGENOM" id="CLU_007884_15_1_9"/>
<evidence type="ECO:0000256" key="4">
    <source>
        <dbReference type="ARBA" id="ARBA00023014"/>
    </source>
</evidence>
<dbReference type="PaxDb" id="610130-Closa_2888"/>
<name>D9R6L6_LACSW</name>
<dbReference type="Pfam" id="PF01266">
    <property type="entry name" value="DAO"/>
    <property type="match status" value="1"/>
</dbReference>
<evidence type="ECO:0000256" key="2">
    <source>
        <dbReference type="ARBA" id="ARBA00022723"/>
    </source>
</evidence>
<dbReference type="Proteomes" id="UP000001662">
    <property type="component" value="Chromosome"/>
</dbReference>
<dbReference type="SUPFAM" id="SSF51905">
    <property type="entry name" value="FAD/NAD(P)-binding domain"/>
    <property type="match status" value="1"/>
</dbReference>
<dbReference type="AlphaFoldDB" id="D9R6L6"/>
<dbReference type="GO" id="GO:0016705">
    <property type="term" value="F:oxidoreductase activity, acting on paired donors, with incorporation or reduction of molecular oxygen"/>
    <property type="evidence" value="ECO:0007669"/>
    <property type="project" value="UniProtKB-ARBA"/>
</dbReference>
<organism evidence="7 8">
    <name type="scientific">Lacrimispora saccharolytica (strain ATCC 35040 / DSM 2544 / NRCC 2533 / WM1)</name>
    <name type="common">Clostridium saccharolyticum</name>
    <dbReference type="NCBI Taxonomy" id="610130"/>
    <lineage>
        <taxon>Bacteria</taxon>
        <taxon>Bacillati</taxon>
        <taxon>Bacillota</taxon>
        <taxon>Clostridia</taxon>
        <taxon>Lachnospirales</taxon>
        <taxon>Lachnospiraceae</taxon>
        <taxon>Lacrimispora</taxon>
    </lineage>
</organism>
<dbReference type="InterPro" id="IPR017941">
    <property type="entry name" value="Rieske_2Fe-2S"/>
</dbReference>